<gene>
    <name evidence="3" type="ORF">LZZ85_24230</name>
</gene>
<comment type="caution">
    <text evidence="3">The sequence shown here is derived from an EMBL/GenBank/DDBJ whole genome shotgun (WGS) entry which is preliminary data.</text>
</comment>
<accession>A0ABS9KYS0</accession>
<feature type="domain" description="DUF4136" evidence="2">
    <location>
        <begin position="30"/>
        <end position="189"/>
    </location>
</feature>
<keyword evidence="4" id="KW-1185">Reference proteome</keyword>
<evidence type="ECO:0000313" key="4">
    <source>
        <dbReference type="Proteomes" id="UP001165367"/>
    </source>
</evidence>
<evidence type="ECO:0000313" key="3">
    <source>
        <dbReference type="EMBL" id="MCG2617428.1"/>
    </source>
</evidence>
<dbReference type="InterPro" id="IPR025411">
    <property type="entry name" value="DUF4136"/>
</dbReference>
<organism evidence="3 4">
    <name type="scientific">Terrimonas ginsenosidimutans</name>
    <dbReference type="NCBI Taxonomy" id="2908004"/>
    <lineage>
        <taxon>Bacteria</taxon>
        <taxon>Pseudomonadati</taxon>
        <taxon>Bacteroidota</taxon>
        <taxon>Chitinophagia</taxon>
        <taxon>Chitinophagales</taxon>
        <taxon>Chitinophagaceae</taxon>
        <taxon>Terrimonas</taxon>
    </lineage>
</organism>
<dbReference type="EMBL" id="JAKLTR010000021">
    <property type="protein sequence ID" value="MCG2617428.1"/>
    <property type="molecule type" value="Genomic_DNA"/>
</dbReference>
<feature type="chain" id="PRO_5046468356" evidence="1">
    <location>
        <begin position="26"/>
        <end position="194"/>
    </location>
</feature>
<proteinExistence type="predicted"/>
<dbReference type="Pfam" id="PF13590">
    <property type="entry name" value="DUF4136"/>
    <property type="match status" value="1"/>
</dbReference>
<evidence type="ECO:0000256" key="1">
    <source>
        <dbReference type="SAM" id="SignalP"/>
    </source>
</evidence>
<dbReference type="Proteomes" id="UP001165367">
    <property type="component" value="Unassembled WGS sequence"/>
</dbReference>
<dbReference type="RefSeq" id="WP_237876180.1">
    <property type="nucleotide sequence ID" value="NZ_JAKLTR010000021.1"/>
</dbReference>
<dbReference type="PROSITE" id="PS51257">
    <property type="entry name" value="PROKAR_LIPOPROTEIN"/>
    <property type="match status" value="1"/>
</dbReference>
<reference evidence="3" key="1">
    <citation type="submission" date="2022-01" db="EMBL/GenBank/DDBJ databases">
        <authorList>
            <person name="Jo J.-H."/>
            <person name="Im W.-T."/>
        </authorList>
    </citation>
    <scope>NUCLEOTIDE SEQUENCE</scope>
    <source>
        <strain evidence="3">NA20</strain>
    </source>
</reference>
<evidence type="ECO:0000259" key="2">
    <source>
        <dbReference type="Pfam" id="PF13590"/>
    </source>
</evidence>
<feature type="signal peptide" evidence="1">
    <location>
        <begin position="1"/>
        <end position="25"/>
    </location>
</feature>
<name>A0ABS9KYS0_9BACT</name>
<keyword evidence="1" id="KW-0732">Signal</keyword>
<sequence length="194" mass="22346">MKKSWSLWSLSLGIVFLLASCTPSAHIEKDDTTDFTQYKTFAWIEKDGKAKANNNNSLAEQKIKDAVNQELQKTAGWKEAKRNPDVLLSYDVLVERSVKQTTDPVYSRPFTRTFYNPYSRRFINVWYPSQFMGYDNSDVPVREGTVTISMIDADSDKTVWQGWSTAEVDSRKMTSKEIQSSVKAIFRKFDIAKR</sequence>
<protein>
    <submittedName>
        <fullName evidence="3">DUF4136 domain-containing protein</fullName>
    </submittedName>
</protein>
<dbReference type="Gene3D" id="3.30.160.670">
    <property type="match status" value="1"/>
</dbReference>